<name>A0A7E4ZXA4_PANRE</name>
<dbReference type="Proteomes" id="UP000492821">
    <property type="component" value="Unassembled WGS sequence"/>
</dbReference>
<evidence type="ECO:0000256" key="1">
    <source>
        <dbReference type="SAM" id="MobiDB-lite"/>
    </source>
</evidence>
<feature type="compositionally biased region" description="Polar residues" evidence="1">
    <location>
        <begin position="1175"/>
        <end position="1194"/>
    </location>
</feature>
<feature type="region of interest" description="Disordered" evidence="1">
    <location>
        <begin position="1"/>
        <end position="47"/>
    </location>
</feature>
<feature type="compositionally biased region" description="Basic and acidic residues" evidence="1">
    <location>
        <begin position="726"/>
        <end position="752"/>
    </location>
</feature>
<feature type="region of interest" description="Disordered" evidence="1">
    <location>
        <begin position="941"/>
        <end position="970"/>
    </location>
</feature>
<feature type="compositionally biased region" description="Basic and acidic residues" evidence="1">
    <location>
        <begin position="310"/>
        <end position="319"/>
    </location>
</feature>
<dbReference type="Pfam" id="PF07744">
    <property type="entry name" value="SPOC"/>
    <property type="match status" value="1"/>
</dbReference>
<dbReference type="Gene3D" id="1.10.472.30">
    <property type="entry name" value="Transcription elongation factor S-II, central domain"/>
    <property type="match status" value="1"/>
</dbReference>
<feature type="compositionally biased region" description="Basic and acidic residues" evidence="1">
    <location>
        <begin position="798"/>
        <end position="811"/>
    </location>
</feature>
<feature type="compositionally biased region" description="Pro residues" evidence="1">
    <location>
        <begin position="1263"/>
        <end position="1278"/>
    </location>
</feature>
<feature type="region of interest" description="Disordered" evidence="1">
    <location>
        <begin position="1253"/>
        <end position="1566"/>
    </location>
</feature>
<feature type="compositionally biased region" description="Polar residues" evidence="1">
    <location>
        <begin position="232"/>
        <end position="248"/>
    </location>
</feature>
<feature type="region of interest" description="Disordered" evidence="1">
    <location>
        <begin position="232"/>
        <end position="276"/>
    </location>
</feature>
<feature type="compositionally biased region" description="Pro residues" evidence="1">
    <location>
        <begin position="1487"/>
        <end position="1509"/>
    </location>
</feature>
<feature type="compositionally biased region" description="Pro residues" evidence="1">
    <location>
        <begin position="1424"/>
        <end position="1438"/>
    </location>
</feature>
<feature type="compositionally biased region" description="Basic residues" evidence="1">
    <location>
        <begin position="320"/>
        <end position="329"/>
    </location>
</feature>
<feature type="compositionally biased region" description="Pro residues" evidence="1">
    <location>
        <begin position="1379"/>
        <end position="1405"/>
    </location>
</feature>
<feature type="compositionally biased region" description="Basic residues" evidence="1">
    <location>
        <begin position="1469"/>
        <end position="1481"/>
    </location>
</feature>
<evidence type="ECO:0000313" key="3">
    <source>
        <dbReference type="Proteomes" id="UP000492821"/>
    </source>
</evidence>
<dbReference type="GO" id="GO:0006351">
    <property type="term" value="P:DNA-templated transcription"/>
    <property type="evidence" value="ECO:0007669"/>
    <property type="project" value="InterPro"/>
</dbReference>
<feature type="compositionally biased region" description="Pro residues" evidence="1">
    <location>
        <begin position="1329"/>
        <end position="1338"/>
    </location>
</feature>
<dbReference type="InterPro" id="IPR012921">
    <property type="entry name" value="SPOC_C"/>
</dbReference>
<organism evidence="3 4">
    <name type="scientific">Panagrellus redivivus</name>
    <name type="common">Microworm</name>
    <dbReference type="NCBI Taxonomy" id="6233"/>
    <lineage>
        <taxon>Eukaryota</taxon>
        <taxon>Metazoa</taxon>
        <taxon>Ecdysozoa</taxon>
        <taxon>Nematoda</taxon>
        <taxon>Chromadorea</taxon>
        <taxon>Rhabditida</taxon>
        <taxon>Tylenchina</taxon>
        <taxon>Panagrolaimomorpha</taxon>
        <taxon>Panagrolaimoidea</taxon>
        <taxon>Panagrolaimidae</taxon>
        <taxon>Panagrellus</taxon>
    </lineage>
</organism>
<evidence type="ECO:0000259" key="2">
    <source>
        <dbReference type="Pfam" id="PF07744"/>
    </source>
</evidence>
<feature type="compositionally biased region" description="Basic and acidic residues" evidence="1">
    <location>
        <begin position="859"/>
        <end position="884"/>
    </location>
</feature>
<feature type="compositionally biased region" description="Pro residues" evidence="1">
    <location>
        <begin position="761"/>
        <end position="772"/>
    </location>
</feature>
<feature type="compositionally biased region" description="Basic and acidic residues" evidence="1">
    <location>
        <begin position="632"/>
        <end position="646"/>
    </location>
</feature>
<reference evidence="3" key="1">
    <citation type="journal article" date="2013" name="Genetics">
        <title>The draft genome and transcriptome of Panagrellus redivivus are shaped by the harsh demands of a free-living lifestyle.</title>
        <authorList>
            <person name="Srinivasan J."/>
            <person name="Dillman A.R."/>
            <person name="Macchietto M.G."/>
            <person name="Heikkinen L."/>
            <person name="Lakso M."/>
            <person name="Fracchia K.M."/>
            <person name="Antoshechkin I."/>
            <person name="Mortazavi A."/>
            <person name="Wong G."/>
            <person name="Sternberg P.W."/>
        </authorList>
    </citation>
    <scope>NUCLEOTIDE SEQUENCE [LARGE SCALE GENOMIC DNA]</scope>
    <source>
        <strain evidence="3">MT8872</strain>
    </source>
</reference>
<feature type="compositionally biased region" description="Basic and acidic residues" evidence="1">
    <location>
        <begin position="653"/>
        <end position="669"/>
    </location>
</feature>
<keyword evidence="3" id="KW-1185">Reference proteome</keyword>
<feature type="domain" description="Spen paralogue and orthologue SPOC C-terminal" evidence="2">
    <location>
        <begin position="1012"/>
        <end position="1159"/>
    </location>
</feature>
<proteinExistence type="predicted"/>
<evidence type="ECO:0000313" key="4">
    <source>
        <dbReference type="WBParaSite" id="Pan_g22906.t1"/>
    </source>
</evidence>
<feature type="region of interest" description="Disordered" evidence="1">
    <location>
        <begin position="310"/>
        <end position="354"/>
    </location>
</feature>
<dbReference type="WBParaSite" id="Pan_g22906.t1">
    <property type="protein sequence ID" value="Pan_g22906.t1"/>
    <property type="gene ID" value="Pan_g22906"/>
</dbReference>
<reference evidence="4" key="2">
    <citation type="submission" date="2020-10" db="UniProtKB">
        <authorList>
            <consortium name="WormBaseParasite"/>
        </authorList>
    </citation>
    <scope>IDENTIFICATION</scope>
</reference>
<feature type="compositionally biased region" description="Polar residues" evidence="1">
    <location>
        <begin position="1304"/>
        <end position="1324"/>
    </location>
</feature>
<feature type="region of interest" description="Disordered" evidence="1">
    <location>
        <begin position="1173"/>
        <end position="1198"/>
    </location>
</feature>
<feature type="compositionally biased region" description="Polar residues" evidence="1">
    <location>
        <begin position="8"/>
        <end position="17"/>
    </location>
</feature>
<feature type="region of interest" description="Disordered" evidence="1">
    <location>
        <begin position="632"/>
        <end position="893"/>
    </location>
</feature>
<accession>A0A7E4ZXA4</accession>
<feature type="compositionally biased region" description="Gly residues" evidence="1">
    <location>
        <begin position="1557"/>
        <end position="1566"/>
    </location>
</feature>
<sequence length="1566" mass="171865">MDEYSDDFATQRSSHYNGISPMLAQPDDDDDRFDHFNGLGTDPDGNKLDLALGSSVADDLDEQMQVPGPSFMDNGMLNNSQDEMESYGLDIDREDFHRSDLDLSANDSMAIPTNVSSSHESIDSSAGLPAKAMEYAFASRPEYIEVATSSATMAPTDFLAVDESYLDTGDGESSMLAVQYDQTAISNSQTSFHTAISMSQMSIHTAIEPESSISCIQITSETNTAIEQTPTSSSIFPESAQPSSSTETAIEPPRCPTPTGFLPDGQRLSVLEPGPDDDRAAWNAKILSKMIQPKLHVDLDPKIYKKLKESRQLPDQIRKDKAKRKRKAEKRTADYGIFKGQRSPPPPEKSSKRRRNMASCIVCNEGVDPADSGLAPDSLYCSLACIKNMVERCRPCCLPNENITFTNAANELAQLPKKTIVTISTLGVFLQAKPMLKPFVNFAKLQETTSKSTAAPIKAEKDLKDEDRIRNNVKMNIREQLMNRAKALKIGVSRIAVTKLSEQIEVELYRVHKYAKAKRYKEWVQDFFAQILTDDNMFFKKVVTNGYTAQKLVLMKKDEMYISPEADTTPAKPIAPVPKFARKRLPTKPVLSAVDKILGEEGADTTLKHNSHEYDSNCQICAKNTAARRAALEQAEKDREEEMEERKRRKLMKEKEREERASRPRFEKPVHHHRKVEDDFDDIYDGFGGGNDDFRPVSPPRTGQSSRWNDFKPVSPRASSSGSRWDYGRDRGFDSRRRNDSEWRRDNPEPSYDRGYSLSPGSPPPAQPPAPMNRPMSPREMTPPPGVSPDRLAVKHVSQREPTPDFSRDISPDPYAQRGFPARGGPPRPMPPVEGFFGPPRAGAHWTPGMPEPHMNGRPYDDRPPPHHTLESWRREEQWRREGRPGTPPFRPDYFADGPAHSYYNTRPGHPGHPGPYGRPVSPILRPSPPPMGRPFDYDHRPGVPGPHGHPMYPNGPPMPHPMERRGPPGGPWPDMRRGATPEFVLEPPVEPHSAVPRTAREASHVPSVWNRDPTIFTGTVSGATFDFRCTMRVISNPAAFELRDRFPNPLLLKARVRPEPMWNFLKSVKHIRRFQTIIATVNITSPMDAEPYFECFNNLKRTSRYAVFDIPADLGIKEAYLFYLDAGEPLPPILLPVDGPGLPSSPDSKGSLCAVIVKYAEVKPAIANEVTGASPASSMKSHGTPSATAQTNGDNGGQVVEHRTLEEVLVAIEHILDPNELIAVVKAFIQRGGVTDKEKAILQNKCQAKIEEQRRMSSVAVLPPPSSSQSDVPPPSSGQPKDETAPASAAPTLNADEGPSSVAAMSSGSVKGDSESISASHTMSDLIPNPPPPPPEVPIQAPASVIASEPEEGQLRDEDAMDISDGEITSPTPMDFILPPPPPPPSSEALAPPPPPPPPLPAAPMPFDYEGEPTPPCSGMFNPPIPPRPAFPPPPRPTMGFFNNSGPGFFNNDAPPLHMAEVEGPPRGRGRGRGGPRGRGRGGLPPGGPRGPGPMPFPNRFPPPPNWQGPPGGVLPPQEDAFMFHGGGMPPRAPIPLSAVGTRPPRAFRGGRGRGRGGGPPRGHF</sequence>
<protein>
    <submittedName>
        <fullName evidence="4">SET domain-containing protein</fullName>
    </submittedName>
</protein>
<feature type="compositionally biased region" description="Low complexity" evidence="1">
    <location>
        <begin position="1441"/>
        <end position="1453"/>
    </location>
</feature>
<dbReference type="InterPro" id="IPR036575">
    <property type="entry name" value="TFIIS_cen_dom_sf"/>
</dbReference>